<name>L0K523_HALHC</name>
<dbReference type="RefSeq" id="WP_015325844.1">
    <property type="nucleotide sequence ID" value="NC_019978.1"/>
</dbReference>
<evidence type="ECO:0000259" key="2">
    <source>
        <dbReference type="Pfam" id="PF01979"/>
    </source>
</evidence>
<dbReference type="GO" id="GO:0016812">
    <property type="term" value="F:hydrolase activity, acting on carbon-nitrogen (but not peptide) bonds, in cyclic amides"/>
    <property type="evidence" value="ECO:0007669"/>
    <property type="project" value="TreeGrafter"/>
</dbReference>
<dbReference type="STRING" id="748449.Halha_0096"/>
<dbReference type="InterPro" id="IPR023100">
    <property type="entry name" value="D-aminoacylase_insert_dom_sf"/>
</dbReference>
<comment type="cofactor">
    <cofactor evidence="1">
        <name>Zn(2+)</name>
        <dbReference type="ChEBI" id="CHEBI:29105"/>
    </cofactor>
</comment>
<protein>
    <submittedName>
        <fullName evidence="4">N-acyl-D-aspartate/D-glutamate deacylase</fullName>
    </submittedName>
</protein>
<dbReference type="Pfam" id="PF01979">
    <property type="entry name" value="Amidohydro_1"/>
    <property type="match status" value="1"/>
</dbReference>
<dbReference type="PANTHER" id="PTHR11647:SF1">
    <property type="entry name" value="COLLAPSIN RESPONSE MEDIATOR PROTEIN"/>
    <property type="match status" value="1"/>
</dbReference>
<dbReference type="EMBL" id="CP003359">
    <property type="protein sequence ID" value="AGB40116.1"/>
    <property type="molecule type" value="Genomic_DNA"/>
</dbReference>
<feature type="domain" description="Amidohydrolase-related" evidence="2">
    <location>
        <begin position="299"/>
        <end position="501"/>
    </location>
</feature>
<proteinExistence type="predicted"/>
<dbReference type="GO" id="GO:0005829">
    <property type="term" value="C:cytosol"/>
    <property type="evidence" value="ECO:0007669"/>
    <property type="project" value="TreeGrafter"/>
</dbReference>
<dbReference type="SUPFAM" id="SSF51338">
    <property type="entry name" value="Composite domain of metallo-dependent hydrolases"/>
    <property type="match status" value="1"/>
</dbReference>
<keyword evidence="5" id="KW-1185">Reference proteome</keyword>
<dbReference type="eggNOG" id="COG3653">
    <property type="taxonomic scope" value="Bacteria"/>
</dbReference>
<evidence type="ECO:0000313" key="4">
    <source>
        <dbReference type="EMBL" id="AGB40116.1"/>
    </source>
</evidence>
<dbReference type="HOGENOM" id="CLU_016107_2_1_9"/>
<accession>L0K523</accession>
<dbReference type="InterPro" id="IPR006680">
    <property type="entry name" value="Amidohydro-rel"/>
</dbReference>
<gene>
    <name evidence="4" type="ordered locus">Halha_0096</name>
</gene>
<dbReference type="Gene3D" id="3.30.1490.130">
    <property type="entry name" value="D-aminoacylase. Domain 3"/>
    <property type="match status" value="1"/>
</dbReference>
<dbReference type="InterPro" id="IPR050378">
    <property type="entry name" value="Metallo-dep_Hydrolases_sf"/>
</dbReference>
<dbReference type="PATRIC" id="fig|748449.3.peg.82"/>
<dbReference type="KEGG" id="hhl:Halha_0096"/>
<evidence type="ECO:0000256" key="1">
    <source>
        <dbReference type="ARBA" id="ARBA00001947"/>
    </source>
</evidence>
<dbReference type="PANTHER" id="PTHR11647">
    <property type="entry name" value="HYDRANTOINASE/DIHYDROPYRIMIDINASE FAMILY MEMBER"/>
    <property type="match status" value="1"/>
</dbReference>
<dbReference type="AlphaFoldDB" id="L0K523"/>
<dbReference type="GO" id="GO:0016811">
    <property type="term" value="F:hydrolase activity, acting on carbon-nitrogen (but not peptide) bonds, in linear amides"/>
    <property type="evidence" value="ECO:0007669"/>
    <property type="project" value="InterPro"/>
</dbReference>
<organism evidence="4 5">
    <name type="scientific">Halobacteroides halobius (strain ATCC 35273 / DSM 5150 / MD-1)</name>
    <dbReference type="NCBI Taxonomy" id="748449"/>
    <lineage>
        <taxon>Bacteria</taxon>
        <taxon>Bacillati</taxon>
        <taxon>Bacillota</taxon>
        <taxon>Clostridia</taxon>
        <taxon>Halanaerobiales</taxon>
        <taxon>Halobacteroidaceae</taxon>
        <taxon>Halobacteroides</taxon>
    </lineage>
</organism>
<evidence type="ECO:0000313" key="5">
    <source>
        <dbReference type="Proteomes" id="UP000010880"/>
    </source>
</evidence>
<dbReference type="InterPro" id="IPR013108">
    <property type="entry name" value="Amidohydro_3"/>
</dbReference>
<reference evidence="5" key="1">
    <citation type="submission" date="2012-02" db="EMBL/GenBank/DDBJ databases">
        <title>The complete genome of Halobacteroides halobius DSM 5150.</title>
        <authorList>
            <person name="Lucas S."/>
            <person name="Copeland A."/>
            <person name="Lapidus A."/>
            <person name="Glavina del Rio T."/>
            <person name="Dalin E."/>
            <person name="Tice H."/>
            <person name="Bruce D."/>
            <person name="Goodwin L."/>
            <person name="Pitluck S."/>
            <person name="Peters L."/>
            <person name="Mikhailova N."/>
            <person name="Gu W."/>
            <person name="Kyrpides N."/>
            <person name="Mavromatis K."/>
            <person name="Ivanova N."/>
            <person name="Brettin T."/>
            <person name="Detter J.C."/>
            <person name="Han C."/>
            <person name="Larimer F."/>
            <person name="Land M."/>
            <person name="Hauser L."/>
            <person name="Markowitz V."/>
            <person name="Cheng J.-F."/>
            <person name="Hugenholtz P."/>
            <person name="Woyke T."/>
            <person name="Wu D."/>
            <person name="Tindall B."/>
            <person name="Pomrenke H."/>
            <person name="Brambilla E."/>
            <person name="Klenk H.-P."/>
            <person name="Eisen J.A."/>
        </authorList>
    </citation>
    <scope>NUCLEOTIDE SEQUENCE [LARGE SCALE GENOMIC DNA]</scope>
    <source>
        <strain evidence="5">ATCC 35273 / DSM 5150 / MD-1</strain>
    </source>
</reference>
<feature type="domain" description="Amidohydrolase 3" evidence="3">
    <location>
        <begin position="43"/>
        <end position="186"/>
    </location>
</feature>
<dbReference type="SUPFAM" id="SSF51556">
    <property type="entry name" value="Metallo-dependent hydrolases"/>
    <property type="match status" value="1"/>
</dbReference>
<sequence>MLDILIKQGLVVDGTGRSKFKGDIGIQAGKIIQVGSITSSAKEVIDAQGLIVAPGFIDIHSHGELAILVDSRASSKVYQGITTEVVGNCGSSLAPVYKHVLSEVENELDDYNLALSWYDMEGYLNQLSQQGIGVNIASLVGHGLLRKGVIGYAKRKAKACELKKMKQLLEQALKEGAYGLSTGLVYPPSSYASMKELIELAKIVADYNGLYTSHLRDEGDCLLEAVKEAITIGQQAGVRVQISHHKAIGRNNWGKVKKSLALLEEARAEGIDISCDLYPYLAISTGLSSLLPDWVFGGSKDEVIIKIKKYQKEIITYLNQERAKKDGWDKIMIAEAKNYKEWEGLTIAKIAKRKGKVPAQVAVDLLIAEKLDVAMIRFSLAEDDLIQVLQAKFSMIGTDATSRVKDTILADNHCHPRTYGTFPRVINKYVKGGVLSLEEAIKKMTYLAAKKLGLNRGQLAPDLYADVVIFDLKKIKDKANYQYPHQYAQGIKYVIINGELVIKEGRQVSNNSGRVLKNKL</sequence>
<dbReference type="Gene3D" id="2.30.40.10">
    <property type="entry name" value="Urease, subunit C, domain 1"/>
    <property type="match status" value="1"/>
</dbReference>
<dbReference type="Proteomes" id="UP000010880">
    <property type="component" value="Chromosome"/>
</dbReference>
<dbReference type="Gene3D" id="3.20.20.140">
    <property type="entry name" value="Metal-dependent hydrolases"/>
    <property type="match status" value="1"/>
</dbReference>
<dbReference type="InterPro" id="IPR032466">
    <property type="entry name" value="Metal_Hydrolase"/>
</dbReference>
<dbReference type="Pfam" id="PF07969">
    <property type="entry name" value="Amidohydro_3"/>
    <property type="match status" value="1"/>
</dbReference>
<dbReference type="CDD" id="cd01297">
    <property type="entry name" value="D-aminoacylase"/>
    <property type="match status" value="1"/>
</dbReference>
<dbReference type="InterPro" id="IPR011059">
    <property type="entry name" value="Metal-dep_hydrolase_composite"/>
</dbReference>
<evidence type="ECO:0000259" key="3">
    <source>
        <dbReference type="Pfam" id="PF07969"/>
    </source>
</evidence>